<accession>A0A6L9LE30</accession>
<dbReference type="RefSeq" id="WP_163953266.1">
    <property type="nucleotide sequence ID" value="NZ_JAAFZH010000012.1"/>
</dbReference>
<name>A0A6L9LE30_9BACT</name>
<evidence type="ECO:0000313" key="2">
    <source>
        <dbReference type="Proteomes" id="UP000474175"/>
    </source>
</evidence>
<proteinExistence type="predicted"/>
<dbReference type="AlphaFoldDB" id="A0A6L9LE30"/>
<organism evidence="1 2">
    <name type="scientific">Spirosoma terrae</name>
    <dbReference type="NCBI Taxonomy" id="1968276"/>
    <lineage>
        <taxon>Bacteria</taxon>
        <taxon>Pseudomonadati</taxon>
        <taxon>Bacteroidota</taxon>
        <taxon>Cytophagia</taxon>
        <taxon>Cytophagales</taxon>
        <taxon>Cytophagaceae</taxon>
        <taxon>Spirosoma</taxon>
    </lineage>
</organism>
<sequence length="74" mass="8349">MPRPRKYPISIVVNGQLVQVMPMGGNRFCSKRHIYEVEYDVAGNLDGTLVGVIEKPMRQRDQHAGLLKTTGQRP</sequence>
<reference evidence="1 2" key="1">
    <citation type="submission" date="2020-02" db="EMBL/GenBank/DDBJ databases">
        <title>Draft genome sequence of two Spirosoma agri KCTC 52727 and Spirosoma terrae KCTC 52035.</title>
        <authorList>
            <person name="Rojas J."/>
            <person name="Ambika Manirajan B."/>
            <person name="Suarez C."/>
            <person name="Ratering S."/>
            <person name="Schnell S."/>
        </authorList>
    </citation>
    <scope>NUCLEOTIDE SEQUENCE [LARGE SCALE GENOMIC DNA]</scope>
    <source>
        <strain evidence="1 2">KCTC 52035</strain>
    </source>
</reference>
<keyword evidence="2" id="KW-1185">Reference proteome</keyword>
<protein>
    <submittedName>
        <fullName evidence="1">Uncharacterized protein</fullName>
    </submittedName>
</protein>
<comment type="caution">
    <text evidence="1">The sequence shown here is derived from an EMBL/GenBank/DDBJ whole genome shotgun (WGS) entry which is preliminary data.</text>
</comment>
<dbReference type="EMBL" id="JAAFZH010000012">
    <property type="protein sequence ID" value="NDU97622.1"/>
    <property type="molecule type" value="Genomic_DNA"/>
</dbReference>
<gene>
    <name evidence="1" type="ORF">GK108_22250</name>
</gene>
<evidence type="ECO:0000313" key="1">
    <source>
        <dbReference type="EMBL" id="NDU97622.1"/>
    </source>
</evidence>
<dbReference type="Proteomes" id="UP000474175">
    <property type="component" value="Unassembled WGS sequence"/>
</dbReference>